<dbReference type="EMBL" id="BGPR01004604">
    <property type="protein sequence ID" value="GBN01308.1"/>
    <property type="molecule type" value="Genomic_DNA"/>
</dbReference>
<keyword evidence="3" id="KW-1185">Reference proteome</keyword>
<feature type="region of interest" description="Disordered" evidence="1">
    <location>
        <begin position="1"/>
        <end position="34"/>
    </location>
</feature>
<feature type="compositionally biased region" description="Acidic residues" evidence="1">
    <location>
        <begin position="1"/>
        <end position="12"/>
    </location>
</feature>
<reference evidence="2 3" key="1">
    <citation type="journal article" date="2019" name="Sci. Rep.">
        <title>Orb-weaving spider Araneus ventricosus genome elucidates the spidroin gene catalogue.</title>
        <authorList>
            <person name="Kono N."/>
            <person name="Nakamura H."/>
            <person name="Ohtoshi R."/>
            <person name="Moran D.A.P."/>
            <person name="Shinohara A."/>
            <person name="Yoshida Y."/>
            <person name="Fujiwara M."/>
            <person name="Mori M."/>
            <person name="Tomita M."/>
            <person name="Arakawa K."/>
        </authorList>
    </citation>
    <scope>NUCLEOTIDE SEQUENCE [LARGE SCALE GENOMIC DNA]</scope>
</reference>
<organism evidence="2 3">
    <name type="scientific">Araneus ventricosus</name>
    <name type="common">Orbweaver spider</name>
    <name type="synonym">Epeira ventricosa</name>
    <dbReference type="NCBI Taxonomy" id="182803"/>
    <lineage>
        <taxon>Eukaryota</taxon>
        <taxon>Metazoa</taxon>
        <taxon>Ecdysozoa</taxon>
        <taxon>Arthropoda</taxon>
        <taxon>Chelicerata</taxon>
        <taxon>Arachnida</taxon>
        <taxon>Araneae</taxon>
        <taxon>Araneomorphae</taxon>
        <taxon>Entelegynae</taxon>
        <taxon>Araneoidea</taxon>
        <taxon>Araneidae</taxon>
        <taxon>Araneus</taxon>
    </lineage>
</organism>
<comment type="caution">
    <text evidence="2">The sequence shown here is derived from an EMBL/GenBank/DDBJ whole genome shotgun (WGS) entry which is preliminary data.</text>
</comment>
<dbReference type="AlphaFoldDB" id="A0A4Y2KG48"/>
<dbReference type="Proteomes" id="UP000499080">
    <property type="component" value="Unassembled WGS sequence"/>
</dbReference>
<accession>A0A4Y2KG48</accession>
<name>A0A4Y2KG48_ARAVE</name>
<evidence type="ECO:0000256" key="1">
    <source>
        <dbReference type="SAM" id="MobiDB-lite"/>
    </source>
</evidence>
<evidence type="ECO:0000313" key="3">
    <source>
        <dbReference type="Proteomes" id="UP000499080"/>
    </source>
</evidence>
<sequence>MEDPPNDDDENDNDPHVNAPNINPHVRNPEPPQLSPNQITEISILLAVSAAIPPGLTWAKLGQALGRNAPIPINYKNIGWDMIGKGMIYKLGHLIYPTGPLKACEAELLSSLRLPLNQQTALLNFVALYTKVSHLKIHQRFDQEVSDKRILDAELRGLLDEKRLKLDSAALFRRVYSHTEQQYRY</sequence>
<protein>
    <submittedName>
        <fullName evidence="2">Uncharacterized protein</fullName>
    </submittedName>
</protein>
<gene>
    <name evidence="2" type="ORF">AVEN_240024_1</name>
</gene>
<evidence type="ECO:0000313" key="2">
    <source>
        <dbReference type="EMBL" id="GBN01308.1"/>
    </source>
</evidence>
<proteinExistence type="predicted"/>